<protein>
    <submittedName>
        <fullName evidence="1">Uncharacterized protein</fullName>
    </submittedName>
</protein>
<accession>A0A5N6KMM4</accession>
<dbReference type="EMBL" id="VIGI01000001">
    <property type="protein sequence ID" value="KAB8304948.1"/>
    <property type="molecule type" value="Genomic_DNA"/>
</dbReference>
<evidence type="ECO:0000313" key="2">
    <source>
        <dbReference type="Proteomes" id="UP000326757"/>
    </source>
</evidence>
<reference evidence="1 2" key="1">
    <citation type="submission" date="2019-06" db="EMBL/GenBank/DDBJ databases">
        <title>Genome Sequence of the Brown Rot Fungal Pathogen Monilinia laxa.</title>
        <authorList>
            <person name="De Miccolis Angelini R.M."/>
            <person name="Landi L."/>
            <person name="Abate D."/>
            <person name="Pollastro S."/>
            <person name="Romanazzi G."/>
            <person name="Faretra F."/>
        </authorList>
    </citation>
    <scope>NUCLEOTIDE SEQUENCE [LARGE SCALE GENOMIC DNA]</scope>
    <source>
        <strain evidence="1 2">Mlax316</strain>
    </source>
</reference>
<keyword evidence="2" id="KW-1185">Reference proteome</keyword>
<organism evidence="1 2">
    <name type="scientific">Monilinia laxa</name>
    <name type="common">Brown rot fungus</name>
    <name type="synonym">Sclerotinia laxa</name>
    <dbReference type="NCBI Taxonomy" id="61186"/>
    <lineage>
        <taxon>Eukaryota</taxon>
        <taxon>Fungi</taxon>
        <taxon>Dikarya</taxon>
        <taxon>Ascomycota</taxon>
        <taxon>Pezizomycotina</taxon>
        <taxon>Leotiomycetes</taxon>
        <taxon>Helotiales</taxon>
        <taxon>Sclerotiniaceae</taxon>
        <taxon>Monilinia</taxon>
    </lineage>
</organism>
<name>A0A5N6KMM4_MONLA</name>
<gene>
    <name evidence="1" type="ORF">EYC80_004265</name>
</gene>
<evidence type="ECO:0000313" key="1">
    <source>
        <dbReference type="EMBL" id="KAB8304948.1"/>
    </source>
</evidence>
<proteinExistence type="predicted"/>
<sequence length="75" mass="8759">MKFYCNPDTTCFNGLDQLNSEISSSAYCRGCASRGMLCFKPFDMWCIAPHNWLTWLNFGMGTLQFRKTFPLRYPK</sequence>
<dbReference type="Proteomes" id="UP000326757">
    <property type="component" value="Unassembled WGS sequence"/>
</dbReference>
<comment type="caution">
    <text evidence="1">The sequence shown here is derived from an EMBL/GenBank/DDBJ whole genome shotgun (WGS) entry which is preliminary data.</text>
</comment>
<dbReference type="AlphaFoldDB" id="A0A5N6KMM4"/>